<reference evidence="3" key="1">
    <citation type="journal article" date="2020" name="New Phytol.">
        <title>Comparative genomics reveals dynamic genome evolution in host specialist ectomycorrhizal fungi.</title>
        <authorList>
            <person name="Lofgren L.A."/>
            <person name="Nguyen N.H."/>
            <person name="Vilgalys R."/>
            <person name="Ruytinx J."/>
            <person name="Liao H.L."/>
            <person name="Branco S."/>
            <person name="Kuo A."/>
            <person name="LaButti K."/>
            <person name="Lipzen A."/>
            <person name="Andreopoulos W."/>
            <person name="Pangilinan J."/>
            <person name="Riley R."/>
            <person name="Hundley H."/>
            <person name="Na H."/>
            <person name="Barry K."/>
            <person name="Grigoriev I.V."/>
            <person name="Stajich J.E."/>
            <person name="Kennedy P.G."/>
        </authorList>
    </citation>
    <scope>NUCLEOTIDE SEQUENCE</scope>
    <source>
        <strain evidence="3">DOB743</strain>
    </source>
</reference>
<evidence type="ECO:0000259" key="2">
    <source>
        <dbReference type="PROSITE" id="PS50181"/>
    </source>
</evidence>
<dbReference type="SUPFAM" id="SSF81383">
    <property type="entry name" value="F-box domain"/>
    <property type="match status" value="1"/>
</dbReference>
<dbReference type="EMBL" id="JABBWD010000085">
    <property type="protein sequence ID" value="KAG1767604.1"/>
    <property type="molecule type" value="Genomic_DNA"/>
</dbReference>
<dbReference type="InterPro" id="IPR001810">
    <property type="entry name" value="F-box_dom"/>
</dbReference>
<dbReference type="PANTHER" id="PTHR12100:SF1">
    <property type="entry name" value="RECYCLIN-1"/>
    <property type="match status" value="1"/>
</dbReference>
<dbReference type="Pfam" id="PF07393">
    <property type="entry name" value="Sec10_HB"/>
    <property type="match status" value="1"/>
</dbReference>
<feature type="compositionally biased region" description="Acidic residues" evidence="1">
    <location>
        <begin position="542"/>
        <end position="551"/>
    </location>
</feature>
<proteinExistence type="predicted"/>
<dbReference type="GO" id="GO:0000145">
    <property type="term" value="C:exocyst"/>
    <property type="evidence" value="ECO:0007669"/>
    <property type="project" value="TreeGrafter"/>
</dbReference>
<dbReference type="InterPro" id="IPR009976">
    <property type="entry name" value="Sec10-like"/>
</dbReference>
<evidence type="ECO:0000313" key="4">
    <source>
        <dbReference type="Proteomes" id="UP000714275"/>
    </source>
</evidence>
<feature type="domain" description="F-box" evidence="2">
    <location>
        <begin position="31"/>
        <end position="77"/>
    </location>
</feature>
<feature type="compositionally biased region" description="Low complexity" evidence="1">
    <location>
        <begin position="558"/>
        <end position="567"/>
    </location>
</feature>
<dbReference type="GO" id="GO:0006893">
    <property type="term" value="P:Golgi to plasma membrane transport"/>
    <property type="evidence" value="ECO:0007669"/>
    <property type="project" value="TreeGrafter"/>
</dbReference>
<dbReference type="OrthoDB" id="5554140at2759"/>
<dbReference type="PROSITE" id="PS50181">
    <property type="entry name" value="FBOX"/>
    <property type="match status" value="1"/>
</dbReference>
<dbReference type="InterPro" id="IPR048627">
    <property type="entry name" value="Sec10_HB"/>
</dbReference>
<feature type="region of interest" description="Disordered" evidence="1">
    <location>
        <begin position="542"/>
        <end position="567"/>
    </location>
</feature>
<protein>
    <submittedName>
        <fullName evidence="3">Exocyst complex component Sec10-like protein</fullName>
    </submittedName>
</protein>
<dbReference type="Proteomes" id="UP000714275">
    <property type="component" value="Unassembled WGS sequence"/>
</dbReference>
<name>A0A9P6ZIF2_9AGAM</name>
<dbReference type="AlphaFoldDB" id="A0A9P6ZIF2"/>
<dbReference type="GO" id="GO:0006887">
    <property type="term" value="P:exocytosis"/>
    <property type="evidence" value="ECO:0007669"/>
    <property type="project" value="TreeGrafter"/>
</dbReference>
<feature type="region of interest" description="Disordered" evidence="1">
    <location>
        <begin position="94"/>
        <end position="113"/>
    </location>
</feature>
<dbReference type="PANTHER" id="PTHR12100">
    <property type="entry name" value="SEC10"/>
    <property type="match status" value="1"/>
</dbReference>
<accession>A0A9P6ZIF2</accession>
<evidence type="ECO:0000313" key="3">
    <source>
        <dbReference type="EMBL" id="KAG1767604.1"/>
    </source>
</evidence>
<keyword evidence="4" id="KW-1185">Reference proteome</keyword>
<organism evidence="3 4">
    <name type="scientific">Suillus placidus</name>
    <dbReference type="NCBI Taxonomy" id="48579"/>
    <lineage>
        <taxon>Eukaryota</taxon>
        <taxon>Fungi</taxon>
        <taxon>Dikarya</taxon>
        <taxon>Basidiomycota</taxon>
        <taxon>Agaricomycotina</taxon>
        <taxon>Agaricomycetes</taxon>
        <taxon>Agaricomycetidae</taxon>
        <taxon>Boletales</taxon>
        <taxon>Suillineae</taxon>
        <taxon>Suillaceae</taxon>
        <taxon>Suillus</taxon>
    </lineage>
</organism>
<gene>
    <name evidence="3" type="ORF">EV702DRAFT_1146474</name>
</gene>
<dbReference type="InterPro" id="IPR036047">
    <property type="entry name" value="F-box-like_dom_sf"/>
</dbReference>
<evidence type="ECO:0000256" key="1">
    <source>
        <dbReference type="SAM" id="MobiDB-lite"/>
    </source>
</evidence>
<comment type="caution">
    <text evidence="3">The sequence shown here is derived from an EMBL/GenBank/DDBJ whole genome shotgun (WGS) entry which is preliminary data.</text>
</comment>
<sequence length="917" mass="101162">MDKFAALEPTRLYSSSASATNKRASRAQTISRWIGKLPADIHLLVLNHLPIPDIPAYARASRATAGLSRDEKVWERRWNDLAITRHALDDTLDDLESKQKPKASTYSPPTIPVDDDFGDFTSAPRTLSVPSLSATFTSFAFTDASPGKQTFRTRYTRAHSILNKCLTPLQQPPHAVLSALTPLIGTSLLSQARSLRLLSFFLSPLVQPVRNWDTLLAALKVAIDRFDVSLLTAFDTADSRGDEVMMRQIAHASWEVWPGFGDWEMGKVWAEKREILYEQGRWNPLANFTEENTLDFTPMDEFMASVIRALEEHGTRAVFVFPPAAGVLIGFAERVANEVVGEYIAPLLTRARELSNTLYLTAVAASFRESWRIVDVLTTVSSNFSDKGKDKAEDVVFMMFEPNMDEYLDEEIESLKQAFEVICKEWARSTLALASHGSPTQAQQTRFLTAQNPALMKRTVLASFTDVLLLPVTIVPRTVGAGVVAVGGAVGAVGTGMVQGIAMLNPQRWVGGTGSVNNAKEYASFGLGGAEGEAAIFEIGADEEGGDDGVDESSMAPSSTRDTASIASTDTAATSFAPSTLNTSQINVISSSSAIKATLAPAGNLDLLLSLDVALQLIHADRDALKRLETFASYPGHYGIRVRETIEEAFCEMLGVLCNRHLEKGFGIATERMNSYKPAEHEETASVAPLLQFFELVHIGDTIQSMVQVFFDKKLAPYIDKTDFLNVVVREKKRFENTLDDCVAAGLNAGTQVLMNQVEHIILTLTKPREYYPPEDAPLELGSTQGCTEAIRCLDMHCKLLKGSTSKEVLEVFYQEVGIRLLAILQKHIKRQIISLNGGFQVIADLNAYYSFIASLKADAKDLAQIVRDVTRYGGAYRPEVCGYYEFIQRRADWKKIEKTVDKTMYNLSFKEDCIVC</sequence>